<name>A0A9D1NCJ6_9FIRM</name>
<dbReference type="GO" id="GO:0004222">
    <property type="term" value="F:metalloendopeptidase activity"/>
    <property type="evidence" value="ECO:0007669"/>
    <property type="project" value="InterPro"/>
</dbReference>
<evidence type="ECO:0000259" key="3">
    <source>
        <dbReference type="Pfam" id="PF00675"/>
    </source>
</evidence>
<dbReference type="InterPro" id="IPR050361">
    <property type="entry name" value="MPP/UQCRC_Complex"/>
</dbReference>
<feature type="domain" description="Peptidase M16 N-terminal" evidence="3">
    <location>
        <begin position="13"/>
        <end position="159"/>
    </location>
</feature>
<sequence>MNKLIRFPSGLRLAVHSMPYTRSVAVGVYVGAGSAYESEDQNGISHFIEHMMFKGTEHRSAFDIAEEMESLGVQINAFTSRYITAYYTVSTDEHVEACFDVLSDLLFASTFTDDNIEREKGVVLEEINMCEDDPEDCCYDLLNLAHFGDHPLGRNILGTAERVRSFDRDAIRAYLAEHYTADNIVIVVAGHVTLAAVRSLAERYFEPRVAPKPREVQPLSIPAPCCRLISRYKQIEQCNVAFSFPCSSLEESEARGDYSLSLLNNILGGGMSSRLFQKVREEMGLVYEIYSTFSEYRGTGFFTIYFATNPARAVDAVRAVRSVLVELIENGLSEKEYHKGKEQLKAGLVLGAESASGIMRALGRTVIYYDKTFDLDDRLDRVEHTTREAVNDAIRTIFRFEQASASFVGKDPGVNILDLLKGE</sequence>
<dbReference type="GO" id="GO:0046872">
    <property type="term" value="F:metal ion binding"/>
    <property type="evidence" value="ECO:0007669"/>
    <property type="project" value="InterPro"/>
</dbReference>
<dbReference type="SUPFAM" id="SSF63411">
    <property type="entry name" value="LuxS/MPP-like metallohydrolase"/>
    <property type="match status" value="2"/>
</dbReference>
<comment type="caution">
    <text evidence="5">The sequence shown here is derived from an EMBL/GenBank/DDBJ whole genome shotgun (WGS) entry which is preliminary data.</text>
</comment>
<accession>A0A9D1NCJ6</accession>
<dbReference type="Gene3D" id="3.30.830.10">
    <property type="entry name" value="Metalloenzyme, LuxS/M16 peptidase-like"/>
    <property type="match status" value="2"/>
</dbReference>
<dbReference type="EMBL" id="DVOH01000044">
    <property type="protein sequence ID" value="HIV00617.1"/>
    <property type="molecule type" value="Genomic_DNA"/>
</dbReference>
<dbReference type="Proteomes" id="UP000886891">
    <property type="component" value="Unassembled WGS sequence"/>
</dbReference>
<evidence type="ECO:0000256" key="1">
    <source>
        <dbReference type="ARBA" id="ARBA00007261"/>
    </source>
</evidence>
<reference evidence="5" key="2">
    <citation type="journal article" date="2021" name="PeerJ">
        <title>Extensive microbial diversity within the chicken gut microbiome revealed by metagenomics and culture.</title>
        <authorList>
            <person name="Gilroy R."/>
            <person name="Ravi A."/>
            <person name="Getino M."/>
            <person name="Pursley I."/>
            <person name="Horton D.L."/>
            <person name="Alikhan N.F."/>
            <person name="Baker D."/>
            <person name="Gharbi K."/>
            <person name="Hall N."/>
            <person name="Watson M."/>
            <person name="Adriaenssens E.M."/>
            <person name="Foster-Nyarko E."/>
            <person name="Jarju S."/>
            <person name="Secka A."/>
            <person name="Antonio M."/>
            <person name="Oren A."/>
            <person name="Chaudhuri R.R."/>
            <person name="La Ragione R."/>
            <person name="Hildebrand F."/>
            <person name="Pallen M.J."/>
        </authorList>
    </citation>
    <scope>NUCLEOTIDE SEQUENCE</scope>
    <source>
        <strain evidence="5">23406</strain>
    </source>
</reference>
<dbReference type="AlphaFoldDB" id="A0A9D1NCJ6"/>
<dbReference type="PANTHER" id="PTHR11851:SF49">
    <property type="entry name" value="MITOCHONDRIAL-PROCESSING PEPTIDASE SUBUNIT ALPHA"/>
    <property type="match status" value="1"/>
</dbReference>
<dbReference type="GO" id="GO:0006508">
    <property type="term" value="P:proteolysis"/>
    <property type="evidence" value="ECO:0007669"/>
    <property type="project" value="InterPro"/>
</dbReference>
<dbReference type="Pfam" id="PF00675">
    <property type="entry name" value="Peptidase_M16"/>
    <property type="match status" value="1"/>
</dbReference>
<evidence type="ECO:0000313" key="6">
    <source>
        <dbReference type="Proteomes" id="UP000886891"/>
    </source>
</evidence>
<dbReference type="Pfam" id="PF05193">
    <property type="entry name" value="Peptidase_M16_C"/>
    <property type="match status" value="1"/>
</dbReference>
<dbReference type="InterPro" id="IPR011249">
    <property type="entry name" value="Metalloenz_LuxS/M16"/>
</dbReference>
<feature type="domain" description="Peptidase M16 C-terminal" evidence="4">
    <location>
        <begin position="165"/>
        <end position="344"/>
    </location>
</feature>
<dbReference type="InterPro" id="IPR011765">
    <property type="entry name" value="Pept_M16_N"/>
</dbReference>
<gene>
    <name evidence="5" type="ORF">IAB14_05865</name>
</gene>
<reference evidence="5" key="1">
    <citation type="submission" date="2020-10" db="EMBL/GenBank/DDBJ databases">
        <authorList>
            <person name="Gilroy R."/>
        </authorList>
    </citation>
    <scope>NUCLEOTIDE SEQUENCE</scope>
    <source>
        <strain evidence="5">23406</strain>
    </source>
</reference>
<dbReference type="InterPro" id="IPR007863">
    <property type="entry name" value="Peptidase_M16_C"/>
</dbReference>
<dbReference type="FunFam" id="3.30.830.10:FF:000008">
    <property type="entry name" value="Mitochondrial-processing peptidase subunit beta"/>
    <property type="match status" value="1"/>
</dbReference>
<protein>
    <submittedName>
        <fullName evidence="5">Insulinase family protein</fullName>
    </submittedName>
</protein>
<dbReference type="PANTHER" id="PTHR11851">
    <property type="entry name" value="METALLOPROTEASE"/>
    <property type="match status" value="1"/>
</dbReference>
<proteinExistence type="inferred from homology"/>
<evidence type="ECO:0000259" key="4">
    <source>
        <dbReference type="Pfam" id="PF05193"/>
    </source>
</evidence>
<dbReference type="InterPro" id="IPR001431">
    <property type="entry name" value="Pept_M16_Zn_BS"/>
</dbReference>
<organism evidence="5 6">
    <name type="scientific">Candidatus Stercoripulliclostridium merdipullorum</name>
    <dbReference type="NCBI Taxonomy" id="2840952"/>
    <lineage>
        <taxon>Bacteria</taxon>
        <taxon>Bacillati</taxon>
        <taxon>Bacillota</taxon>
        <taxon>Clostridia</taxon>
        <taxon>Eubacteriales</taxon>
        <taxon>Candidatus Stercoripulliclostridium</taxon>
    </lineage>
</organism>
<comment type="similarity">
    <text evidence="1 2">Belongs to the peptidase M16 family.</text>
</comment>
<dbReference type="PROSITE" id="PS00143">
    <property type="entry name" value="INSULINASE"/>
    <property type="match status" value="1"/>
</dbReference>
<evidence type="ECO:0000313" key="5">
    <source>
        <dbReference type="EMBL" id="HIV00617.1"/>
    </source>
</evidence>
<evidence type="ECO:0000256" key="2">
    <source>
        <dbReference type="RuleBase" id="RU004447"/>
    </source>
</evidence>